<gene>
    <name evidence="2" type="ORF">XA68_12364</name>
</gene>
<reference evidence="2 3" key="1">
    <citation type="journal article" date="2015" name="BMC Genomics">
        <title>Gene expression during zombie ant biting behavior reflects the complexity underlying fungal parasitic behavioral manipulation.</title>
        <authorList>
            <person name="de Bekker C."/>
            <person name="Ohm R.A."/>
            <person name="Loreto R.G."/>
            <person name="Sebastian A."/>
            <person name="Albert I."/>
            <person name="Merrow M."/>
            <person name="Brachmann A."/>
            <person name="Hughes D.P."/>
        </authorList>
    </citation>
    <scope>NUCLEOTIDE SEQUENCE [LARGE SCALE GENOMIC DNA]</scope>
    <source>
        <strain evidence="2 3">SC16a</strain>
    </source>
</reference>
<dbReference type="PANTHER" id="PTHR40780:SF2">
    <property type="entry name" value="DUF3669 DOMAIN-CONTAINING PROTEIN"/>
    <property type="match status" value="1"/>
</dbReference>
<name>A0A2A9PUV8_OPHUN</name>
<comment type="caution">
    <text evidence="2">The sequence shown here is derived from an EMBL/GenBank/DDBJ whole genome shotgun (WGS) entry which is preliminary data.</text>
</comment>
<protein>
    <recommendedName>
        <fullName evidence="1">DUF3669 domain-containing protein</fullName>
    </recommendedName>
</protein>
<evidence type="ECO:0000313" key="2">
    <source>
        <dbReference type="EMBL" id="PFH63400.1"/>
    </source>
</evidence>
<evidence type="ECO:0000313" key="3">
    <source>
        <dbReference type="Proteomes" id="UP000037136"/>
    </source>
</evidence>
<proteinExistence type="predicted"/>
<organism evidence="2 3">
    <name type="scientific">Ophiocordyceps unilateralis</name>
    <name type="common">Zombie-ant fungus</name>
    <name type="synonym">Torrubia unilateralis</name>
    <dbReference type="NCBI Taxonomy" id="268505"/>
    <lineage>
        <taxon>Eukaryota</taxon>
        <taxon>Fungi</taxon>
        <taxon>Dikarya</taxon>
        <taxon>Ascomycota</taxon>
        <taxon>Pezizomycotina</taxon>
        <taxon>Sordariomycetes</taxon>
        <taxon>Hypocreomycetidae</taxon>
        <taxon>Hypocreales</taxon>
        <taxon>Ophiocordycipitaceae</taxon>
        <taxon>Ophiocordyceps</taxon>
    </lineage>
</organism>
<keyword evidence="3" id="KW-1185">Reference proteome</keyword>
<dbReference type="OrthoDB" id="2993351at2759"/>
<accession>A0A2A9PUV8</accession>
<dbReference type="InterPro" id="IPR022137">
    <property type="entry name" value="Znf_prot_DUF3669"/>
</dbReference>
<evidence type="ECO:0000259" key="1">
    <source>
        <dbReference type="Pfam" id="PF12417"/>
    </source>
</evidence>
<dbReference type="EMBL" id="LAZP02000002">
    <property type="protein sequence ID" value="PFH63400.1"/>
    <property type="molecule type" value="Genomic_DNA"/>
</dbReference>
<feature type="domain" description="DUF3669" evidence="1">
    <location>
        <begin position="286"/>
        <end position="348"/>
    </location>
</feature>
<reference evidence="2 3" key="2">
    <citation type="journal article" date="2017" name="Sci. Rep.">
        <title>Ant-infecting Ophiocordyceps genomes reveal a high diversity of potential behavioral manipulation genes and a possible major role for enterotoxins.</title>
        <authorList>
            <person name="de Bekker C."/>
            <person name="Ohm R.A."/>
            <person name="Evans H.C."/>
            <person name="Brachmann A."/>
            <person name="Hughes D.P."/>
        </authorList>
    </citation>
    <scope>NUCLEOTIDE SEQUENCE [LARGE SCALE GENOMIC DNA]</scope>
    <source>
        <strain evidence="2 3">SC16a</strain>
    </source>
</reference>
<dbReference type="Proteomes" id="UP000037136">
    <property type="component" value="Unassembled WGS sequence"/>
</dbReference>
<dbReference type="Pfam" id="PF12417">
    <property type="entry name" value="DUF3669"/>
    <property type="match status" value="1"/>
</dbReference>
<dbReference type="AlphaFoldDB" id="A0A2A9PUV8"/>
<dbReference type="PANTHER" id="PTHR40780">
    <property type="entry name" value="DUF3669 DOMAIN-CONTAINING PROTEIN"/>
    <property type="match status" value="1"/>
</dbReference>
<sequence>MTSSNSSGESLDTAISRNPPLCGILEPVDEASETSMSTYGPENELGRMLSMSSVTTTTSSTAILHDDDAQSHGSEEFKKIGAGACGVAKAGYHFDLWNDYGQHQTIRQAFEKFAADDHHFKIPALHGYVPADEDEYLFKHPDLVQAASNECHMPADMDKFCAQRNKEAALADVANKDCLVRLYLGPMRGRSGGMFFSLRNFKQHLNLMVELIMDVETAAHKMGGAMAILHWAAGTNARDVEFVLGSSAKKLCKCVPVPEARRNTRHYVGPASCAHREFFTRTTEFWDFDFNQVKRISFDEDGVAEAVNAAKINDPYIPRLYGNSAVEKRTWNTFAKSYVEMSNRVRRESAFCDDEAVLQLPGKFLKGLQDVYR</sequence>